<dbReference type="Gene3D" id="3.40.50.1980">
    <property type="entry name" value="Nitrogenase molybdenum iron protein domain"/>
    <property type="match status" value="2"/>
</dbReference>
<evidence type="ECO:0000313" key="3">
    <source>
        <dbReference type="EMBL" id="GGK35221.1"/>
    </source>
</evidence>
<evidence type="ECO:0000259" key="2">
    <source>
        <dbReference type="PROSITE" id="PS50983"/>
    </source>
</evidence>
<dbReference type="AlphaFoldDB" id="A0A917Q868"/>
<dbReference type="SUPFAM" id="SSF53807">
    <property type="entry name" value="Helical backbone' metal receptor"/>
    <property type="match status" value="1"/>
</dbReference>
<organism evidence="3 4">
    <name type="scientific">Salinarimonas ramus</name>
    <dbReference type="NCBI Taxonomy" id="690164"/>
    <lineage>
        <taxon>Bacteria</taxon>
        <taxon>Pseudomonadati</taxon>
        <taxon>Pseudomonadota</taxon>
        <taxon>Alphaproteobacteria</taxon>
        <taxon>Hyphomicrobiales</taxon>
        <taxon>Salinarimonadaceae</taxon>
        <taxon>Salinarimonas</taxon>
    </lineage>
</organism>
<reference evidence="3 4" key="1">
    <citation type="journal article" date="2014" name="Int. J. Syst. Evol. Microbiol.">
        <title>Complete genome sequence of Corynebacterium casei LMG S-19264T (=DSM 44701T), isolated from a smear-ripened cheese.</title>
        <authorList>
            <consortium name="US DOE Joint Genome Institute (JGI-PGF)"/>
            <person name="Walter F."/>
            <person name="Albersmeier A."/>
            <person name="Kalinowski J."/>
            <person name="Ruckert C."/>
        </authorList>
    </citation>
    <scope>NUCLEOTIDE SEQUENCE [LARGE SCALE GENOMIC DNA]</scope>
    <source>
        <strain evidence="3 4">CGMCC 1.9161</strain>
    </source>
</reference>
<dbReference type="InterPro" id="IPR050902">
    <property type="entry name" value="ABC_Transporter_SBP"/>
</dbReference>
<dbReference type="Pfam" id="PF01497">
    <property type="entry name" value="Peripla_BP_2"/>
    <property type="match status" value="1"/>
</dbReference>
<dbReference type="InterPro" id="IPR002491">
    <property type="entry name" value="ABC_transptr_periplasmic_BD"/>
</dbReference>
<proteinExistence type="predicted"/>
<dbReference type="PROSITE" id="PS50983">
    <property type="entry name" value="FE_B12_PBP"/>
    <property type="match status" value="1"/>
</dbReference>
<feature type="domain" description="Fe/B12 periplasmic-binding" evidence="2">
    <location>
        <begin position="40"/>
        <end position="295"/>
    </location>
</feature>
<feature type="signal peptide" evidence="1">
    <location>
        <begin position="1"/>
        <end position="35"/>
    </location>
</feature>
<gene>
    <name evidence="3" type="primary">hmuT</name>
    <name evidence="3" type="ORF">GCM10011322_22550</name>
</gene>
<dbReference type="Proteomes" id="UP000600449">
    <property type="component" value="Unassembled WGS sequence"/>
</dbReference>
<evidence type="ECO:0000256" key="1">
    <source>
        <dbReference type="SAM" id="SignalP"/>
    </source>
</evidence>
<name>A0A917Q868_9HYPH</name>
<keyword evidence="1" id="KW-0732">Signal</keyword>
<evidence type="ECO:0000313" key="4">
    <source>
        <dbReference type="Proteomes" id="UP000600449"/>
    </source>
</evidence>
<dbReference type="PANTHER" id="PTHR30535:SF4">
    <property type="entry name" value="HEMIN-BINDING PERIPLASMIC PROTEIN HMUT"/>
    <property type="match status" value="1"/>
</dbReference>
<comment type="caution">
    <text evidence="3">The sequence shown here is derived from an EMBL/GenBank/DDBJ whole genome shotgun (WGS) entry which is preliminary data.</text>
</comment>
<dbReference type="EMBL" id="BMMF01000006">
    <property type="protein sequence ID" value="GGK35221.1"/>
    <property type="molecule type" value="Genomic_DNA"/>
</dbReference>
<keyword evidence="4" id="KW-1185">Reference proteome</keyword>
<feature type="chain" id="PRO_5037504623" evidence="1">
    <location>
        <begin position="36"/>
        <end position="311"/>
    </location>
</feature>
<protein>
    <submittedName>
        <fullName evidence="3">Hemin ABC transporter substrate-binding protein</fullName>
    </submittedName>
</protein>
<accession>A0A917Q868</accession>
<dbReference type="PANTHER" id="PTHR30535">
    <property type="entry name" value="VITAMIN B12-BINDING PROTEIN"/>
    <property type="match status" value="1"/>
</dbReference>
<sequence>MTRAKDISMLATLARAAALAAFVCAPVCAPGAAFAAEEERLVVAGGVLTEILYALGAQDRIVGVDTTSLHPPRALEEHPDIGYLRALSAEGVLSLAPDRVLATDAAGPADALDLIRQAGVDVEILREEPTEAGVLARIREVGALVEAEEAARALADEVAAGFAALAQARATIEAPVRVLFVLSLQNGRAMVGGAGTSADAIITLAGGENAVSGVDGYKPVTDEAIIAAAPDVILSIGRGDHALSPDDVFALPAFAMTPAAAERRLVTMDGLALLGFGPRTPQAAAELMKILHPEAVIAPVIAPLLRAEATR</sequence>